<dbReference type="AlphaFoldDB" id="A0A1F6G3J8"/>
<dbReference type="EMBL" id="MFMU01000022">
    <property type="protein sequence ID" value="OGG92690.1"/>
    <property type="molecule type" value="Genomic_DNA"/>
</dbReference>
<reference evidence="1 2" key="1">
    <citation type="journal article" date="2016" name="Nat. Commun.">
        <title>Thousands of microbial genomes shed light on interconnected biogeochemical processes in an aquifer system.</title>
        <authorList>
            <person name="Anantharaman K."/>
            <person name="Brown C.T."/>
            <person name="Hug L.A."/>
            <person name="Sharon I."/>
            <person name="Castelle C.J."/>
            <person name="Probst A.J."/>
            <person name="Thomas B.C."/>
            <person name="Singh A."/>
            <person name="Wilkins M.J."/>
            <person name="Karaoz U."/>
            <person name="Brodie E.L."/>
            <person name="Williams K.H."/>
            <person name="Hubbard S.S."/>
            <person name="Banfield J.F."/>
        </authorList>
    </citation>
    <scope>NUCLEOTIDE SEQUENCE [LARGE SCALE GENOMIC DNA]</scope>
</reference>
<sequence length="77" mass="8972">MTCDRPNILELKSRNHKKLSLASLQLSHLPIKTFLIQSRAESEQSPPKIRGINFSIPTFWWEIGAVKRIPRIDWGFK</sequence>
<dbReference type="Proteomes" id="UP000176867">
    <property type="component" value="Unassembled WGS sequence"/>
</dbReference>
<organism evidence="1 2">
    <name type="scientific">Candidatus Kaiserbacteria bacterium RIFOXYD1_FULL_47_14</name>
    <dbReference type="NCBI Taxonomy" id="1798533"/>
    <lineage>
        <taxon>Bacteria</taxon>
        <taxon>Candidatus Kaiseribacteriota</taxon>
    </lineage>
</organism>
<protein>
    <submittedName>
        <fullName evidence="1">Uncharacterized protein</fullName>
    </submittedName>
</protein>
<accession>A0A1F6G3J8</accession>
<gene>
    <name evidence="1" type="ORF">A2609_00610</name>
</gene>
<name>A0A1F6G3J8_9BACT</name>
<evidence type="ECO:0000313" key="2">
    <source>
        <dbReference type="Proteomes" id="UP000176867"/>
    </source>
</evidence>
<evidence type="ECO:0000313" key="1">
    <source>
        <dbReference type="EMBL" id="OGG92690.1"/>
    </source>
</evidence>
<comment type="caution">
    <text evidence="1">The sequence shown here is derived from an EMBL/GenBank/DDBJ whole genome shotgun (WGS) entry which is preliminary data.</text>
</comment>
<proteinExistence type="predicted"/>